<feature type="domain" description="YutG/PgpA" evidence="3">
    <location>
        <begin position="10"/>
        <end position="159"/>
    </location>
</feature>
<keyword evidence="1" id="KW-0443">Lipid metabolism</keyword>
<dbReference type="GO" id="GO:0005886">
    <property type="term" value="C:plasma membrane"/>
    <property type="evidence" value="ECO:0007669"/>
    <property type="project" value="UniProtKB-SubCell"/>
</dbReference>
<feature type="transmembrane region" description="Helical" evidence="2">
    <location>
        <begin position="40"/>
        <end position="61"/>
    </location>
</feature>
<dbReference type="RefSeq" id="WP_072745776.1">
    <property type="nucleotide sequence ID" value="NZ_FOHL01000002.1"/>
</dbReference>
<dbReference type="GO" id="GO:0009395">
    <property type="term" value="P:phospholipid catabolic process"/>
    <property type="evidence" value="ECO:0007669"/>
    <property type="project" value="UniProtKB-KW"/>
</dbReference>
<dbReference type="PIRSF" id="PIRSF006162">
    <property type="entry name" value="PgpA"/>
    <property type="match status" value="1"/>
</dbReference>
<proteinExistence type="predicted"/>
<dbReference type="GO" id="GO:0046872">
    <property type="term" value="F:metal ion binding"/>
    <property type="evidence" value="ECO:0007669"/>
    <property type="project" value="UniProtKB-KW"/>
</dbReference>
<keyword evidence="1" id="KW-1208">Phospholipid metabolism</keyword>
<keyword evidence="5" id="KW-1185">Reference proteome</keyword>
<comment type="pathway">
    <text evidence="1">Phospholipid metabolism; phosphatidylglycerol biosynthesis; phosphatidylglycerol from CDP-diacylglycerol: step 2/2.</text>
</comment>
<dbReference type="Pfam" id="PF04608">
    <property type="entry name" value="PgpA"/>
    <property type="match status" value="1"/>
</dbReference>
<dbReference type="PANTHER" id="PTHR36305:SF1">
    <property type="entry name" value="PHOSPHATIDYLGLYCEROPHOSPHATASE A"/>
    <property type="match status" value="1"/>
</dbReference>
<dbReference type="AlphaFoldDB" id="A0A1M7RVD9"/>
<dbReference type="EMBL" id="FRDL01000001">
    <property type="protein sequence ID" value="SHN50170.1"/>
    <property type="molecule type" value="Genomic_DNA"/>
</dbReference>
<accession>A0A1M7RVD9</accession>
<dbReference type="GO" id="GO:0006655">
    <property type="term" value="P:phosphatidylglycerol biosynthetic process"/>
    <property type="evidence" value="ECO:0007669"/>
    <property type="project" value="UniProtKB-UniPathway"/>
</dbReference>
<name>A0A1M7RVD9_9RHOB</name>
<dbReference type="InterPro" id="IPR026037">
    <property type="entry name" value="PgpA"/>
</dbReference>
<keyword evidence="1 2" id="KW-0812">Transmembrane</keyword>
<comment type="subcellular location">
    <subcellularLocation>
        <location evidence="1">Cell inner membrane</location>
        <topology evidence="1">Multi-pass membrane protein</topology>
    </subcellularLocation>
</comment>
<dbReference type="GO" id="GO:0008962">
    <property type="term" value="F:phosphatidylglycerophosphatase activity"/>
    <property type="evidence" value="ECO:0007669"/>
    <property type="project" value="UniProtKB-EC"/>
</dbReference>
<comment type="function">
    <text evidence="1">Lipid phosphatase which dephosphorylates phosphatidylglycerophosphate (PGP) to phosphatidylglycerol (PG).</text>
</comment>
<keyword evidence="1 2" id="KW-0472">Membrane</keyword>
<dbReference type="SUPFAM" id="SSF101307">
    <property type="entry name" value="YutG-like"/>
    <property type="match status" value="1"/>
</dbReference>
<evidence type="ECO:0000313" key="4">
    <source>
        <dbReference type="EMBL" id="SHN50170.1"/>
    </source>
</evidence>
<evidence type="ECO:0000256" key="2">
    <source>
        <dbReference type="SAM" id="Phobius"/>
    </source>
</evidence>
<dbReference type="PANTHER" id="PTHR36305">
    <property type="entry name" value="PHOSPHATIDYLGLYCEROPHOSPHATASE A"/>
    <property type="match status" value="1"/>
</dbReference>
<feature type="transmembrane region" description="Helical" evidence="2">
    <location>
        <begin position="146"/>
        <end position="167"/>
    </location>
</feature>
<evidence type="ECO:0000313" key="5">
    <source>
        <dbReference type="Proteomes" id="UP000184066"/>
    </source>
</evidence>
<feature type="transmembrane region" description="Helical" evidence="2">
    <location>
        <begin position="82"/>
        <end position="102"/>
    </location>
</feature>
<evidence type="ECO:0000256" key="1">
    <source>
        <dbReference type="PIRNR" id="PIRNR006162"/>
    </source>
</evidence>
<comment type="cofactor">
    <cofactor evidence="1">
        <name>Mg(2+)</name>
        <dbReference type="ChEBI" id="CHEBI:18420"/>
    </cofactor>
</comment>
<dbReference type="InterPro" id="IPR036681">
    <property type="entry name" value="PgpA-like_sf"/>
</dbReference>
<organism evidence="4 5">
    <name type="scientific">Oceanicella actignis</name>
    <dbReference type="NCBI Taxonomy" id="1189325"/>
    <lineage>
        <taxon>Bacteria</taxon>
        <taxon>Pseudomonadati</taxon>
        <taxon>Pseudomonadota</taxon>
        <taxon>Alphaproteobacteria</taxon>
        <taxon>Rhodobacterales</taxon>
        <taxon>Paracoccaceae</taxon>
        <taxon>Oceanicella</taxon>
    </lineage>
</organism>
<dbReference type="Proteomes" id="UP000184066">
    <property type="component" value="Unassembled WGS sequence"/>
</dbReference>
<dbReference type="STRING" id="1189325.SAMN04488119_102334"/>
<comment type="catalytic activity">
    <reaction evidence="1">
        <text>a 1,2-diacyl-sn-glycero-3-phospho-(1'-sn-glycero-3'-phosphate) + H2O = a 1,2-diacyl-sn-glycero-3-phospho-(1'-sn-glycerol) + phosphate</text>
        <dbReference type="Rhea" id="RHEA:33751"/>
        <dbReference type="ChEBI" id="CHEBI:15377"/>
        <dbReference type="ChEBI" id="CHEBI:43474"/>
        <dbReference type="ChEBI" id="CHEBI:60110"/>
        <dbReference type="ChEBI" id="CHEBI:64716"/>
        <dbReference type="EC" id="3.1.3.27"/>
    </reaction>
</comment>
<keyword evidence="1" id="KW-0460">Magnesium</keyword>
<gene>
    <name evidence="4" type="ORF">SAMN05216200_101184</name>
</gene>
<dbReference type="CDD" id="cd06971">
    <property type="entry name" value="PgpA"/>
    <property type="match status" value="1"/>
</dbReference>
<keyword evidence="1" id="KW-0997">Cell inner membrane</keyword>
<reference evidence="4 5" key="1">
    <citation type="submission" date="2016-12" db="EMBL/GenBank/DDBJ databases">
        <authorList>
            <person name="Song W.-J."/>
            <person name="Kurnit D.M."/>
        </authorList>
    </citation>
    <scope>NUCLEOTIDE SEQUENCE [LARGE SCALE GENOMIC DNA]</scope>
    <source>
        <strain evidence="4 5">CGMCC 1.10808</strain>
    </source>
</reference>
<sequence length="168" mass="17084">MSAPAPSGGLATLWGLGARVPAPGSWGAAAALPLGWLAHWAGGFGLFAATLAAVTALGWRATARHLARTGRKDPSEVIVDEVAGQLVALAPLSLGLWLAGAAPHVFPWPGWVGAFVTFRFFDILKPPPVSWAERLPGAAGVMADDLVAGVLAALCVTLAAALAHGWLA</sequence>
<keyword evidence="1" id="KW-0595">Phospholipid degradation</keyword>
<keyword evidence="1" id="KW-0442">Lipid degradation</keyword>
<dbReference type="EC" id="3.1.3.27" evidence="1"/>
<dbReference type="UniPathway" id="UPA00084">
    <property type="reaction ID" value="UER00504"/>
</dbReference>
<keyword evidence="1" id="KW-1003">Cell membrane</keyword>
<keyword evidence="2" id="KW-1133">Transmembrane helix</keyword>
<evidence type="ECO:0000259" key="3">
    <source>
        <dbReference type="Pfam" id="PF04608"/>
    </source>
</evidence>
<protein>
    <recommendedName>
        <fullName evidence="1">Phosphatidylglycerophosphatase A</fullName>
        <ecNumber evidence="1">3.1.3.27</ecNumber>
    </recommendedName>
    <alternativeName>
        <fullName evidence="1">Phosphatidylglycerolphosphate phosphatase A</fullName>
    </alternativeName>
</protein>
<dbReference type="OrthoDB" id="9804091at2"/>
<dbReference type="InterPro" id="IPR007686">
    <property type="entry name" value="YutG/PgpA"/>
</dbReference>
<keyword evidence="1" id="KW-0479">Metal-binding</keyword>
<keyword evidence="1" id="KW-0378">Hydrolase</keyword>